<protein>
    <submittedName>
        <fullName evidence="1">Uncharacterized protein</fullName>
    </submittedName>
</protein>
<gene>
    <name evidence="1" type="ORF">DR980_11195</name>
</gene>
<evidence type="ECO:0000313" key="2">
    <source>
        <dbReference type="Proteomes" id="UP000253676"/>
    </source>
</evidence>
<dbReference type="EMBL" id="QNUX01000010">
    <property type="protein sequence ID" value="RBN49774.1"/>
    <property type="molecule type" value="Genomic_DNA"/>
</dbReference>
<organism evidence="1 2">
    <name type="scientific">Flavobacterium psychrolimnae</name>
    <dbReference type="NCBI Taxonomy" id="249351"/>
    <lineage>
        <taxon>Bacteria</taxon>
        <taxon>Pseudomonadati</taxon>
        <taxon>Bacteroidota</taxon>
        <taxon>Flavobacteriia</taxon>
        <taxon>Flavobacteriales</taxon>
        <taxon>Flavobacteriaceae</taxon>
        <taxon>Flavobacterium</taxon>
    </lineage>
</organism>
<name>A0A366B0U0_9FLAO</name>
<accession>A0A366B0U0</accession>
<comment type="caution">
    <text evidence="1">The sequence shown here is derived from an EMBL/GenBank/DDBJ whole genome shotgun (WGS) entry which is preliminary data.</text>
</comment>
<keyword evidence="2" id="KW-1185">Reference proteome</keyword>
<dbReference type="AlphaFoldDB" id="A0A366B0U0"/>
<sequence>MEAASHAFCVDTADSPTRSLGFWDETSGYAKIKPLIHKLYKRIGVYNSQISGKILSESVA</sequence>
<reference evidence="1 2" key="1">
    <citation type="submission" date="2018-07" db="EMBL/GenBank/DDBJ databases">
        <title>Complete genome sequence of Flavobacterium psychrolimnae LMG 22018.</title>
        <authorList>
            <person name="Kim D.-U."/>
        </authorList>
    </citation>
    <scope>NUCLEOTIDE SEQUENCE [LARGE SCALE GENOMIC DNA]</scope>
    <source>
        <strain evidence="1 2">LMG 22018</strain>
    </source>
</reference>
<evidence type="ECO:0000313" key="1">
    <source>
        <dbReference type="EMBL" id="RBN49774.1"/>
    </source>
</evidence>
<dbReference type="Proteomes" id="UP000253676">
    <property type="component" value="Unassembled WGS sequence"/>
</dbReference>
<proteinExistence type="predicted"/>